<gene>
    <name evidence="4" type="ORF">C4F49_09785</name>
</gene>
<keyword evidence="1" id="KW-1133">Transmembrane helix</keyword>
<dbReference type="Pfam" id="PF04773">
    <property type="entry name" value="FecR"/>
    <property type="match status" value="1"/>
</dbReference>
<comment type="caution">
    <text evidence="4">The sequence shown here is derived from an EMBL/GenBank/DDBJ whole genome shotgun (WGS) entry which is preliminary data.</text>
</comment>
<evidence type="ECO:0008006" key="6">
    <source>
        <dbReference type="Google" id="ProtNLM"/>
    </source>
</evidence>
<dbReference type="Gene3D" id="3.55.50.30">
    <property type="match status" value="1"/>
</dbReference>
<dbReference type="PIRSF" id="PIRSF018266">
    <property type="entry name" value="FecR"/>
    <property type="match status" value="1"/>
</dbReference>
<dbReference type="RefSeq" id="WP_196934115.1">
    <property type="nucleotide sequence ID" value="NZ_MU158697.1"/>
</dbReference>
<evidence type="ECO:0000313" key="4">
    <source>
        <dbReference type="EMBL" id="MBE8713970.1"/>
    </source>
</evidence>
<proteinExistence type="predicted"/>
<keyword evidence="5" id="KW-1185">Reference proteome</keyword>
<dbReference type="GO" id="GO:0016989">
    <property type="term" value="F:sigma factor antagonist activity"/>
    <property type="evidence" value="ECO:0007669"/>
    <property type="project" value="TreeGrafter"/>
</dbReference>
<evidence type="ECO:0000259" key="3">
    <source>
        <dbReference type="Pfam" id="PF16344"/>
    </source>
</evidence>
<accession>A0A928YRB7</accession>
<feature type="domain" description="FecR protein" evidence="2">
    <location>
        <begin position="159"/>
        <end position="256"/>
    </location>
</feature>
<evidence type="ECO:0000256" key="1">
    <source>
        <dbReference type="SAM" id="Phobius"/>
    </source>
</evidence>
<dbReference type="InterPro" id="IPR032508">
    <property type="entry name" value="FecR_C"/>
</dbReference>
<dbReference type="Gene3D" id="2.60.120.1440">
    <property type="match status" value="1"/>
</dbReference>
<protein>
    <recommendedName>
        <fullName evidence="6">FecR family protein</fullName>
    </recommendedName>
</protein>
<dbReference type="AlphaFoldDB" id="A0A928YRB7"/>
<sequence>MINSELFKKYIRGECTVEECQLIEDWLAQYNADKPIDFSEINQMLDSMDKKLDSEIPLPSSQKNYWLHVLVAASVLLFSTFFFIRVNQEDPQDLVAQNEKLAPTGNNAIIILEDGSTYKLDDLKQFDTIDANSYLITRNQEGQLIYIEKYDSDVLVYNTIQTNYGGIVNFELSDGSQVWINSKSKITYPIKFSENSREVSLEGEAYFEVVSSKELKNHPAFFVKTKQHTLEVLGAHFNVNSYKKQYEVALLEGHVQIKNNHLENNSIQLYQNQIYDGAMIQKDANIERFIDWKSGYFDFSHLTLQEISEKLSNWYGVEFEISKSLQSKQVFGQIDRKKSLLDVLKLLEKTMPITYKVEHNKIFIYQKLI</sequence>
<organism evidence="4 5">
    <name type="scientific">Sphingobacterium hungaricum</name>
    <dbReference type="NCBI Taxonomy" id="2082723"/>
    <lineage>
        <taxon>Bacteria</taxon>
        <taxon>Pseudomonadati</taxon>
        <taxon>Bacteroidota</taxon>
        <taxon>Sphingobacteriia</taxon>
        <taxon>Sphingobacteriales</taxon>
        <taxon>Sphingobacteriaceae</taxon>
        <taxon>Sphingobacterium</taxon>
    </lineage>
</organism>
<dbReference type="Proteomes" id="UP000616201">
    <property type="component" value="Unassembled WGS sequence"/>
</dbReference>
<name>A0A928YRB7_9SPHI</name>
<evidence type="ECO:0000259" key="2">
    <source>
        <dbReference type="Pfam" id="PF04773"/>
    </source>
</evidence>
<evidence type="ECO:0000313" key="5">
    <source>
        <dbReference type="Proteomes" id="UP000616201"/>
    </source>
</evidence>
<keyword evidence="1" id="KW-0812">Transmembrane</keyword>
<dbReference type="Pfam" id="PF16344">
    <property type="entry name" value="FecR_C"/>
    <property type="match status" value="1"/>
</dbReference>
<dbReference type="EMBL" id="PRDK01000005">
    <property type="protein sequence ID" value="MBE8713970.1"/>
    <property type="molecule type" value="Genomic_DNA"/>
</dbReference>
<feature type="transmembrane region" description="Helical" evidence="1">
    <location>
        <begin position="65"/>
        <end position="84"/>
    </location>
</feature>
<reference evidence="4" key="1">
    <citation type="submission" date="2018-02" db="EMBL/GenBank/DDBJ databases">
        <authorList>
            <person name="Vasarhelyi B.M."/>
            <person name="Deshmukh S."/>
            <person name="Balint B."/>
            <person name="Kukolya J."/>
        </authorList>
    </citation>
    <scope>NUCLEOTIDE SEQUENCE</scope>
    <source>
        <strain evidence="4">KB22</strain>
    </source>
</reference>
<dbReference type="InterPro" id="IPR012373">
    <property type="entry name" value="Ferrdict_sens_TM"/>
</dbReference>
<feature type="domain" description="Protein FecR C-terminal" evidence="3">
    <location>
        <begin position="296"/>
        <end position="364"/>
    </location>
</feature>
<dbReference type="PANTHER" id="PTHR30273">
    <property type="entry name" value="PERIPLASMIC SIGNAL SENSOR AND SIGMA FACTOR ACTIVATOR FECR-RELATED"/>
    <property type="match status" value="1"/>
</dbReference>
<dbReference type="PANTHER" id="PTHR30273:SF2">
    <property type="entry name" value="PROTEIN FECR"/>
    <property type="match status" value="1"/>
</dbReference>
<dbReference type="InterPro" id="IPR006860">
    <property type="entry name" value="FecR"/>
</dbReference>
<keyword evidence="1" id="KW-0472">Membrane</keyword>